<dbReference type="InterPro" id="IPR011701">
    <property type="entry name" value="MFS"/>
</dbReference>
<feature type="transmembrane region" description="Helical" evidence="2">
    <location>
        <begin position="913"/>
        <end position="932"/>
    </location>
</feature>
<feature type="transmembrane region" description="Helical" evidence="2">
    <location>
        <begin position="860"/>
        <end position="880"/>
    </location>
</feature>
<sequence length="1106" mass="118329">MDKEEGVVTPLLVGAGSSEGTGDGQKQVLQVGTPVDTGGTEDGALSGNNKNQGESPGDSRAVIQVHSEPDEDNQLTKLNDVEETPEDAVAPTVDEEETSDLSKSVTFAEDVAIYSLGQDPTHQPLLASESADDLASSEMDDSPAVLEVTGETSPLLSAPLSVTPTLVPLKSEGEDDSDLTEIAPREKDDGQKHFFQVTRVEELEPATDGVEDSNWPESKDKGEGEEVTKLGKVDSYMSDSGNSTLSYNQDTIGPLENQSFLKNLNYSVSQAAVNEAGQDEDGLDLNDFAGVKGDVDGGWAWVILFAAFCSLALVGCTAFSAGVFMPYILEHIEPDISRASWIGAVHTSVTCFSGPTVSILLNRIGARWTAFVAGLVAVAGLICSFFATSFLHLILSHGLLSGIGFGYILNVMFVVTGQYFNRYRGFACGVLATGAGAGLLSVGSIMTFLLENFGLNGAYLMWAGISSHILVFAMLLRPSNEELLRSVEKKLSQEHIKMNNGASDLNSLASGLNSVYSNGDVYSAFSGRTSYSRKLYRHPSKRSSRGDLAGNPLLRNVINNDMYDSRNSVNTTKSHRSSRSTRLSNGNLSLAQNSRLLDSTLTTSDGHSLAVPGVEGRNSPLPSRASNYTISPLALPENGGDQLLSPSDKTASSSPSATSHSNHIHSNFSLANETIPEHEVVSKNNLEPPPSPTFSRSALSEFRKRLHSSVSHDNSYHRSNSQISRLVSMRGPMRNGDLDNESLTSTLVSHLRPKDVLEPRFRLGSRSIPTLFGSVASFPTALAIVKDDLSRIDAIGEPVDKTLHDHLIGLLDSLRLLRNFPFMLFTLACSLWALGEAPFFLYLPSFAISQGTSPSQAPTLYTAIGVGSMSGRFLSGLVASDKMIGPLLIHIGCLGLAGMVMILTPLAASTWTIQMLCACLFGAYTGSLVPLSSLITIELLGISELGMGFGLLCMIQGFAYLTGPPLAGITVKAMGFENCFIIFGILMTLGSAVGMLIAVLLGREVGGDEDEHGSLDDLERALRRVSNCMSSGSEDEDIQPGTPDACSDYSRSHRGQGGSLPADENIQDKGQETDCAHQEGWKYSEAWHDEQGELETIAEEVEQTVK</sequence>
<feature type="region of interest" description="Disordered" evidence="1">
    <location>
        <begin position="1"/>
        <end position="103"/>
    </location>
</feature>
<feature type="transmembrane region" description="Helical" evidence="2">
    <location>
        <begin position="368"/>
        <end position="387"/>
    </location>
</feature>
<reference evidence="3 4" key="1">
    <citation type="submission" date="2019-01" db="EMBL/GenBank/DDBJ databases">
        <title>A draft genome assembly of the solar-powered sea slug Elysia chlorotica.</title>
        <authorList>
            <person name="Cai H."/>
            <person name="Li Q."/>
            <person name="Fang X."/>
            <person name="Li J."/>
            <person name="Curtis N.E."/>
            <person name="Altenburger A."/>
            <person name="Shibata T."/>
            <person name="Feng M."/>
            <person name="Maeda T."/>
            <person name="Schwartz J.A."/>
            <person name="Shigenobu S."/>
            <person name="Lundholm N."/>
            <person name="Nishiyama T."/>
            <person name="Yang H."/>
            <person name="Hasebe M."/>
            <person name="Li S."/>
            <person name="Pierce S.K."/>
            <person name="Wang J."/>
        </authorList>
    </citation>
    <scope>NUCLEOTIDE SEQUENCE [LARGE SCALE GENOMIC DNA]</scope>
    <source>
        <strain evidence="3">EC2010</strain>
        <tissue evidence="3">Whole organism of an adult</tissue>
    </source>
</reference>
<protein>
    <recommendedName>
        <fullName evidence="5">Major facilitator superfamily (MFS) profile domain-containing protein</fullName>
    </recommendedName>
</protein>
<feature type="compositionally biased region" description="Basic and acidic residues" evidence="1">
    <location>
        <begin position="1066"/>
        <end position="1091"/>
    </location>
</feature>
<feature type="compositionally biased region" description="Polar residues" evidence="1">
    <location>
        <begin position="620"/>
        <end position="630"/>
    </location>
</feature>
<feature type="transmembrane region" description="Helical" evidence="2">
    <location>
        <begin position="820"/>
        <end position="840"/>
    </location>
</feature>
<dbReference type="InterPro" id="IPR050327">
    <property type="entry name" value="Proton-linked_MCT"/>
</dbReference>
<feature type="compositionally biased region" description="Basic and acidic residues" evidence="1">
    <location>
        <begin position="217"/>
        <end position="226"/>
    </location>
</feature>
<keyword evidence="4" id="KW-1185">Reference proteome</keyword>
<proteinExistence type="predicted"/>
<keyword evidence="2" id="KW-0812">Transmembrane</keyword>
<dbReference type="PANTHER" id="PTHR11360">
    <property type="entry name" value="MONOCARBOXYLATE TRANSPORTER"/>
    <property type="match status" value="1"/>
</dbReference>
<dbReference type="Proteomes" id="UP000271974">
    <property type="component" value="Unassembled WGS sequence"/>
</dbReference>
<dbReference type="Gene3D" id="1.20.1250.20">
    <property type="entry name" value="MFS general substrate transporter like domains"/>
    <property type="match status" value="2"/>
</dbReference>
<feature type="transmembrane region" description="Helical" evidence="2">
    <location>
        <begin position="426"/>
        <end position="450"/>
    </location>
</feature>
<evidence type="ECO:0000256" key="2">
    <source>
        <dbReference type="SAM" id="Phobius"/>
    </source>
</evidence>
<evidence type="ECO:0000313" key="4">
    <source>
        <dbReference type="Proteomes" id="UP000271974"/>
    </source>
</evidence>
<feature type="transmembrane region" description="Helical" evidence="2">
    <location>
        <begin position="887"/>
        <end position="907"/>
    </location>
</feature>
<gene>
    <name evidence="3" type="ORF">EGW08_013621</name>
</gene>
<feature type="region of interest" description="Disordered" evidence="1">
    <location>
        <begin position="603"/>
        <end position="663"/>
    </location>
</feature>
<feature type="region of interest" description="Disordered" evidence="1">
    <location>
        <begin position="204"/>
        <end position="226"/>
    </location>
</feature>
<feature type="compositionally biased region" description="Low complexity" evidence="1">
    <location>
        <begin position="125"/>
        <end position="137"/>
    </location>
</feature>
<feature type="compositionally biased region" description="Low complexity" evidence="1">
    <location>
        <begin position="645"/>
        <end position="661"/>
    </location>
</feature>
<evidence type="ECO:0000256" key="1">
    <source>
        <dbReference type="SAM" id="MobiDB-lite"/>
    </source>
</evidence>
<feature type="transmembrane region" description="Helical" evidence="2">
    <location>
        <begin position="341"/>
        <end position="361"/>
    </location>
</feature>
<feature type="region of interest" description="Disordered" evidence="1">
    <location>
        <begin position="117"/>
        <end position="142"/>
    </location>
</feature>
<dbReference type="GO" id="GO:0008028">
    <property type="term" value="F:monocarboxylic acid transmembrane transporter activity"/>
    <property type="evidence" value="ECO:0007669"/>
    <property type="project" value="TreeGrafter"/>
</dbReference>
<dbReference type="PANTHER" id="PTHR11360:SF260">
    <property type="entry name" value="MFS DOMAIN-CONTAINING PROTEIN"/>
    <property type="match status" value="1"/>
</dbReference>
<organism evidence="3 4">
    <name type="scientific">Elysia chlorotica</name>
    <name type="common">Eastern emerald elysia</name>
    <name type="synonym">Sea slug</name>
    <dbReference type="NCBI Taxonomy" id="188477"/>
    <lineage>
        <taxon>Eukaryota</taxon>
        <taxon>Metazoa</taxon>
        <taxon>Spiralia</taxon>
        <taxon>Lophotrochozoa</taxon>
        <taxon>Mollusca</taxon>
        <taxon>Gastropoda</taxon>
        <taxon>Heterobranchia</taxon>
        <taxon>Euthyneura</taxon>
        <taxon>Panpulmonata</taxon>
        <taxon>Sacoglossa</taxon>
        <taxon>Placobranchoidea</taxon>
        <taxon>Plakobranchidae</taxon>
        <taxon>Elysia</taxon>
    </lineage>
</organism>
<dbReference type="AlphaFoldDB" id="A0A433TAJ8"/>
<dbReference type="EMBL" id="RQTK01000499">
    <property type="protein sequence ID" value="RUS78615.1"/>
    <property type="molecule type" value="Genomic_DNA"/>
</dbReference>
<dbReference type="InterPro" id="IPR036259">
    <property type="entry name" value="MFS_trans_sf"/>
</dbReference>
<accession>A0A433TAJ8</accession>
<dbReference type="OrthoDB" id="6105573at2759"/>
<keyword evidence="2" id="KW-0472">Membrane</keyword>
<feature type="transmembrane region" description="Helical" evidence="2">
    <location>
        <begin position="456"/>
        <end position="476"/>
    </location>
</feature>
<name>A0A433TAJ8_ELYCH</name>
<evidence type="ECO:0000313" key="3">
    <source>
        <dbReference type="EMBL" id="RUS78615.1"/>
    </source>
</evidence>
<dbReference type="SUPFAM" id="SSF103473">
    <property type="entry name" value="MFS general substrate transporter"/>
    <property type="match status" value="1"/>
</dbReference>
<feature type="compositionally biased region" description="Acidic residues" evidence="1">
    <location>
        <begin position="1092"/>
        <end position="1106"/>
    </location>
</feature>
<feature type="region of interest" description="Disordered" evidence="1">
    <location>
        <begin position="1029"/>
        <end position="1106"/>
    </location>
</feature>
<feature type="transmembrane region" description="Helical" evidence="2">
    <location>
        <begin position="299"/>
        <end position="329"/>
    </location>
</feature>
<evidence type="ECO:0008006" key="5">
    <source>
        <dbReference type="Google" id="ProtNLM"/>
    </source>
</evidence>
<feature type="transmembrane region" description="Helical" evidence="2">
    <location>
        <begin position="980"/>
        <end position="1001"/>
    </location>
</feature>
<feature type="region of interest" description="Disordered" evidence="1">
    <location>
        <begin position="560"/>
        <end position="591"/>
    </location>
</feature>
<feature type="transmembrane region" description="Helical" evidence="2">
    <location>
        <begin position="393"/>
        <end position="414"/>
    </location>
</feature>
<comment type="caution">
    <text evidence="3">The sequence shown here is derived from an EMBL/GenBank/DDBJ whole genome shotgun (WGS) entry which is preliminary data.</text>
</comment>
<feature type="transmembrane region" description="Helical" evidence="2">
    <location>
        <begin position="939"/>
        <end position="960"/>
    </location>
</feature>
<dbReference type="Pfam" id="PF07690">
    <property type="entry name" value="MFS_1"/>
    <property type="match status" value="2"/>
</dbReference>
<keyword evidence="2" id="KW-1133">Transmembrane helix</keyword>